<comment type="subcellular location">
    <subcellularLocation>
        <location evidence="1">Cell membrane</location>
        <topology evidence="1">Multi-pass membrane protein</topology>
    </subcellularLocation>
</comment>
<proteinExistence type="inferred from homology"/>
<dbReference type="InterPro" id="IPR005115">
    <property type="entry name" value="Gly_transporter"/>
</dbReference>
<keyword evidence="10" id="KW-1185">Reference proteome</keyword>
<accession>A0ABR7RKC1</accession>
<keyword evidence="5 7" id="KW-1133">Transmembrane helix</keyword>
<sequence length="207" mass="21623">MLSLSALLGALGWAGTAVFAMAGALTASRKQLDPIGFVLIACVTAFGGGTIRDLVLDRTVFWLDEPALVLMASAVALVVFFTAHWVERRFVLLLWADAVGMALFAVVGAEAAYSHTGNAWIAILMGTITATFGGLLRDMICAELPLLLRKEIYATAAAAGAALFVVMTALGLPNTVAVCAGMCLAFAIRAAALVRGWSLPAYTARTN</sequence>
<comment type="caution">
    <text evidence="9">The sequence shown here is derived from an EMBL/GenBank/DDBJ whole genome shotgun (WGS) entry which is preliminary data.</text>
</comment>
<evidence type="ECO:0000256" key="6">
    <source>
        <dbReference type="ARBA" id="ARBA00023136"/>
    </source>
</evidence>
<feature type="transmembrane region" description="Helical" evidence="7">
    <location>
        <begin position="37"/>
        <end position="55"/>
    </location>
</feature>
<keyword evidence="6 7" id="KW-0472">Membrane</keyword>
<evidence type="ECO:0000256" key="4">
    <source>
        <dbReference type="ARBA" id="ARBA00022692"/>
    </source>
</evidence>
<feature type="domain" description="Glycine transporter" evidence="8">
    <location>
        <begin position="94"/>
        <end position="167"/>
    </location>
</feature>
<evidence type="ECO:0000256" key="3">
    <source>
        <dbReference type="ARBA" id="ARBA00022475"/>
    </source>
</evidence>
<gene>
    <name evidence="9" type="ORF">IBL26_09265</name>
</gene>
<reference evidence="9 10" key="1">
    <citation type="journal article" date="2013" name="Int. J. Syst. Evol. Microbiol.">
        <title>Roseomonas aerophila sp. nov., isolated from air.</title>
        <authorList>
            <person name="Kim S.J."/>
            <person name="Weon H.Y."/>
            <person name="Ahn J.H."/>
            <person name="Hong S.B."/>
            <person name="Seok S.J."/>
            <person name="Whang K.S."/>
            <person name="Kwon S.W."/>
        </authorList>
    </citation>
    <scope>NUCLEOTIDE SEQUENCE [LARGE SCALE GENOMIC DNA]</scope>
    <source>
        <strain evidence="9 10">NBRC 108923</strain>
    </source>
</reference>
<evidence type="ECO:0000256" key="1">
    <source>
        <dbReference type="ARBA" id="ARBA00004651"/>
    </source>
</evidence>
<name>A0ABR7RKC1_9PROT</name>
<protein>
    <submittedName>
        <fullName evidence="9">Trimeric intracellular cation channel family protein</fullName>
    </submittedName>
</protein>
<comment type="similarity">
    <text evidence="2">Belongs to the UPF0126 family.</text>
</comment>
<evidence type="ECO:0000313" key="10">
    <source>
        <dbReference type="Proteomes" id="UP000626026"/>
    </source>
</evidence>
<dbReference type="EMBL" id="JACTVA010000012">
    <property type="protein sequence ID" value="MBC9207021.1"/>
    <property type="molecule type" value="Genomic_DNA"/>
</dbReference>
<organism evidence="9 10">
    <name type="scientific">Teichococcus aerophilus</name>
    <dbReference type="NCBI Taxonomy" id="1224513"/>
    <lineage>
        <taxon>Bacteria</taxon>
        <taxon>Pseudomonadati</taxon>
        <taxon>Pseudomonadota</taxon>
        <taxon>Alphaproteobacteria</taxon>
        <taxon>Acetobacterales</taxon>
        <taxon>Roseomonadaceae</taxon>
        <taxon>Roseomonas</taxon>
    </lineage>
</organism>
<feature type="transmembrane region" description="Helical" evidence="7">
    <location>
        <begin position="152"/>
        <end position="169"/>
    </location>
</feature>
<feature type="transmembrane region" description="Helical" evidence="7">
    <location>
        <begin position="93"/>
        <end position="113"/>
    </location>
</feature>
<feature type="transmembrane region" description="Helical" evidence="7">
    <location>
        <begin position="119"/>
        <end position="140"/>
    </location>
</feature>
<evidence type="ECO:0000256" key="5">
    <source>
        <dbReference type="ARBA" id="ARBA00022989"/>
    </source>
</evidence>
<evidence type="ECO:0000256" key="7">
    <source>
        <dbReference type="SAM" id="Phobius"/>
    </source>
</evidence>
<dbReference type="PANTHER" id="PTHR30506:SF3">
    <property type="entry name" value="UPF0126 INNER MEMBRANE PROTEIN YADS-RELATED"/>
    <property type="match status" value="1"/>
</dbReference>
<feature type="transmembrane region" description="Helical" evidence="7">
    <location>
        <begin position="67"/>
        <end position="86"/>
    </location>
</feature>
<dbReference type="PANTHER" id="PTHR30506">
    <property type="entry name" value="INNER MEMBRANE PROTEIN"/>
    <property type="match status" value="1"/>
</dbReference>
<feature type="transmembrane region" description="Helical" evidence="7">
    <location>
        <begin position="175"/>
        <end position="197"/>
    </location>
</feature>
<dbReference type="RefSeq" id="WP_187784193.1">
    <property type="nucleotide sequence ID" value="NZ_JACTVA010000012.1"/>
</dbReference>
<feature type="domain" description="Glycine transporter" evidence="8">
    <location>
        <begin position="12"/>
        <end position="83"/>
    </location>
</feature>
<evidence type="ECO:0000256" key="2">
    <source>
        <dbReference type="ARBA" id="ARBA00008193"/>
    </source>
</evidence>
<evidence type="ECO:0000259" key="8">
    <source>
        <dbReference type="Pfam" id="PF03458"/>
    </source>
</evidence>
<keyword evidence="4 7" id="KW-0812">Transmembrane</keyword>
<feature type="transmembrane region" description="Helical" evidence="7">
    <location>
        <begin position="6"/>
        <end position="25"/>
    </location>
</feature>
<evidence type="ECO:0000313" key="9">
    <source>
        <dbReference type="EMBL" id="MBC9207021.1"/>
    </source>
</evidence>
<dbReference type="Proteomes" id="UP000626026">
    <property type="component" value="Unassembled WGS sequence"/>
</dbReference>
<dbReference type="Pfam" id="PF03458">
    <property type="entry name" value="Gly_transporter"/>
    <property type="match status" value="2"/>
</dbReference>
<keyword evidence="3" id="KW-1003">Cell membrane</keyword>